<gene>
    <name evidence="1" type="ORF">JFY71_02250</name>
</gene>
<name>A0AC61MY28_9FIRM</name>
<evidence type="ECO:0000313" key="2">
    <source>
        <dbReference type="Proteomes" id="UP000595814"/>
    </source>
</evidence>
<evidence type="ECO:0000313" key="1">
    <source>
        <dbReference type="EMBL" id="QQK08386.1"/>
    </source>
</evidence>
<reference evidence="1 2" key="1">
    <citation type="journal article" date="2022" name="Int. J. Syst. Evol. Microbiol.">
        <title>Miniphocaeibacter halophilus sp. nov., an ammonium-tolerant acetate-producing bacterium isolated from a biogas system.</title>
        <authorList>
            <person name="Schnurer A."/>
            <person name="Singh A."/>
            <person name="Bi S."/>
            <person name="Qiao W."/>
            <person name="Westerholm M."/>
        </authorList>
    </citation>
    <scope>NUCLEOTIDE SEQUENCE [LARGE SCALE GENOMIC DNA]</scope>
    <source>
        <strain evidence="1 2">AMB_01</strain>
    </source>
</reference>
<organism evidence="1 2">
    <name type="scientific">Miniphocaeibacter halophilus</name>
    <dbReference type="NCBI Taxonomy" id="2931922"/>
    <lineage>
        <taxon>Bacteria</taxon>
        <taxon>Bacillati</taxon>
        <taxon>Bacillota</taxon>
        <taxon>Tissierellia</taxon>
        <taxon>Tissierellales</taxon>
        <taxon>Peptoniphilaceae</taxon>
        <taxon>Miniphocaeibacter</taxon>
    </lineage>
</organism>
<proteinExistence type="predicted"/>
<sequence length="148" mass="17597">MKNSFLYQYDKFNSHKFIKFLLSLLIVVILFLPLVIPFIPTDLINQYIPYSNLVLELSGQYIFLIIPYLLPLICTIMFLYYKDYYLLKILSLIFYGISLYYQYISVMDIHTSSNLNFLILRYIAPNIIFILLFIIIMIFKSKALKSSK</sequence>
<keyword evidence="2" id="KW-1185">Reference proteome</keyword>
<accession>A0AC61MY28</accession>
<dbReference type="Proteomes" id="UP000595814">
    <property type="component" value="Chromosome"/>
</dbReference>
<protein>
    <submittedName>
        <fullName evidence="1">Uncharacterized protein</fullName>
    </submittedName>
</protein>
<dbReference type="EMBL" id="CP066744">
    <property type="protein sequence ID" value="QQK08386.1"/>
    <property type="molecule type" value="Genomic_DNA"/>
</dbReference>